<keyword evidence="4" id="KW-0813">Transport</keyword>
<feature type="transmembrane region" description="Helical" evidence="4">
    <location>
        <begin position="278"/>
        <end position="296"/>
    </location>
</feature>
<dbReference type="SUPFAM" id="SSF103473">
    <property type="entry name" value="MFS general substrate transporter"/>
    <property type="match status" value="1"/>
</dbReference>
<organism evidence="6 7">
    <name type="scientific">Pseudomonas matsuisoli</name>
    <dbReference type="NCBI Taxonomy" id="1515666"/>
    <lineage>
        <taxon>Bacteria</taxon>
        <taxon>Pseudomonadati</taxon>
        <taxon>Pseudomonadota</taxon>
        <taxon>Gammaproteobacteria</taxon>
        <taxon>Pseudomonadales</taxon>
        <taxon>Pseudomonadaceae</taxon>
        <taxon>Pseudomonas</taxon>
    </lineage>
</organism>
<evidence type="ECO:0000313" key="6">
    <source>
        <dbReference type="EMBL" id="GGJ85313.1"/>
    </source>
</evidence>
<keyword evidence="1 4" id="KW-0812">Transmembrane</keyword>
<proteinExistence type="inferred from homology"/>
<evidence type="ECO:0000256" key="2">
    <source>
        <dbReference type="ARBA" id="ARBA00022989"/>
    </source>
</evidence>
<reference evidence="6" key="1">
    <citation type="journal article" date="2014" name="Int. J. Syst. Evol. Microbiol.">
        <title>Complete genome sequence of Corynebacterium casei LMG S-19264T (=DSM 44701T), isolated from a smear-ripened cheese.</title>
        <authorList>
            <consortium name="US DOE Joint Genome Institute (JGI-PGF)"/>
            <person name="Walter F."/>
            <person name="Albersmeier A."/>
            <person name="Kalinowski J."/>
            <person name="Ruckert C."/>
        </authorList>
    </citation>
    <scope>NUCLEOTIDE SEQUENCE</scope>
    <source>
        <strain evidence="6">JCM 30078</strain>
    </source>
</reference>
<feature type="transmembrane region" description="Helical" evidence="4">
    <location>
        <begin position="247"/>
        <end position="266"/>
    </location>
</feature>
<feature type="transmembrane region" description="Helical" evidence="4">
    <location>
        <begin position="172"/>
        <end position="191"/>
    </location>
</feature>
<dbReference type="Gene3D" id="1.20.1250.20">
    <property type="entry name" value="MFS general substrate transporter like domains"/>
    <property type="match status" value="1"/>
</dbReference>
<keyword evidence="3 4" id="KW-0472">Membrane</keyword>
<dbReference type="GO" id="GO:0005886">
    <property type="term" value="C:plasma membrane"/>
    <property type="evidence" value="ECO:0007669"/>
    <property type="project" value="UniProtKB-SubCell"/>
</dbReference>
<comment type="subcellular location">
    <subcellularLocation>
        <location evidence="4">Cell inner membrane</location>
        <topology evidence="4">Multi-pass membrane protein</topology>
    </subcellularLocation>
</comment>
<reference evidence="6" key="2">
    <citation type="submission" date="2020-09" db="EMBL/GenBank/DDBJ databases">
        <authorList>
            <person name="Sun Q."/>
            <person name="Ohkuma M."/>
        </authorList>
    </citation>
    <scope>NUCLEOTIDE SEQUENCE</scope>
    <source>
        <strain evidence="6">JCM 30078</strain>
    </source>
</reference>
<dbReference type="NCBIfam" id="NF003477">
    <property type="entry name" value="PRK05122.1"/>
    <property type="match status" value="1"/>
</dbReference>
<gene>
    <name evidence="6" type="ORF">GCM10009304_09170</name>
</gene>
<feature type="transmembrane region" description="Helical" evidence="4">
    <location>
        <begin position="302"/>
        <end position="325"/>
    </location>
</feature>
<dbReference type="RefSeq" id="WP_188981975.1">
    <property type="nucleotide sequence ID" value="NZ_BMPO01000002.1"/>
</dbReference>
<feature type="transmembrane region" description="Helical" evidence="4">
    <location>
        <begin position="364"/>
        <end position="386"/>
    </location>
</feature>
<feature type="transmembrane region" description="Helical" evidence="4">
    <location>
        <begin position="113"/>
        <end position="135"/>
    </location>
</feature>
<feature type="transmembrane region" description="Helical" evidence="4">
    <location>
        <begin position="47"/>
        <end position="68"/>
    </location>
</feature>
<feature type="domain" description="Major facilitator superfamily (MFS) profile" evidence="5">
    <location>
        <begin position="13"/>
        <end position="390"/>
    </location>
</feature>
<dbReference type="GO" id="GO:0022857">
    <property type="term" value="F:transmembrane transporter activity"/>
    <property type="evidence" value="ECO:0007669"/>
    <property type="project" value="UniProtKB-UniRule"/>
</dbReference>
<evidence type="ECO:0000313" key="7">
    <source>
        <dbReference type="Proteomes" id="UP000635983"/>
    </source>
</evidence>
<dbReference type="InterPro" id="IPR020846">
    <property type="entry name" value="MFS_dom"/>
</dbReference>
<dbReference type="InterPro" id="IPR011701">
    <property type="entry name" value="MFS"/>
</dbReference>
<accession>A0A917UU34</accession>
<evidence type="ECO:0000256" key="4">
    <source>
        <dbReference type="HAMAP-Rule" id="MF_01118"/>
    </source>
</evidence>
<dbReference type="Pfam" id="PF07690">
    <property type="entry name" value="MFS_1"/>
    <property type="match status" value="1"/>
</dbReference>
<sequence>MKNKKRTPSQTFSIISIVIYTFIGFLCIGVPLAVLPGYVNDDLGMGSLLAGLAISAQYLSTLVTRPLAGNVADRLGPKKAVVYGLAGCAVSGLLTLVATSLEQWPVASYSLLLLGRVVLGTAQGMVGTGSISWAISRVGADNTAQVISWNGIAAYGAMAVGAPLGVLMVGALGIWSMGAFILVSALLALLLAKNRTPAPIIPGERMAFGSVLLKVAPNGIGLALGSIGFGTLATFITLYYRDQGWEHAAYCLTIFGVAFIGARLMFASAIKRIGGYRVGIACLGVETLGLIMLWLAPVPELALFGAALTGFGLSLVYPALGVEVLSRIPSSSRAAALGAYAVFFDLALGIAGPLMGFIASYLGFANIFLAAALMSLAGLLLSVVLYQKELQRSGAKRR</sequence>
<feature type="transmembrane region" description="Helical" evidence="4">
    <location>
        <begin position="147"/>
        <end position="166"/>
    </location>
</feature>
<protein>
    <recommendedName>
        <fullName evidence="4">Uncharacterized MFS-type transporter GCM10009304_09170</fullName>
    </recommendedName>
</protein>
<dbReference type="InterPro" id="IPR052714">
    <property type="entry name" value="MFS_Exporter"/>
</dbReference>
<feature type="transmembrane region" description="Helical" evidence="4">
    <location>
        <begin position="211"/>
        <end position="241"/>
    </location>
</feature>
<keyword evidence="7" id="KW-1185">Reference proteome</keyword>
<comment type="caution">
    <text evidence="6">The sequence shown here is derived from an EMBL/GenBank/DDBJ whole genome shotgun (WGS) entry which is preliminary data.</text>
</comment>
<evidence type="ECO:0000259" key="5">
    <source>
        <dbReference type="PROSITE" id="PS50850"/>
    </source>
</evidence>
<dbReference type="EMBL" id="BMPO01000002">
    <property type="protein sequence ID" value="GGJ85313.1"/>
    <property type="molecule type" value="Genomic_DNA"/>
</dbReference>
<feature type="transmembrane region" description="Helical" evidence="4">
    <location>
        <begin position="12"/>
        <end position="35"/>
    </location>
</feature>
<dbReference type="PANTHER" id="PTHR23531:SF1">
    <property type="entry name" value="QUINOLENE RESISTANCE PROTEIN NORA"/>
    <property type="match status" value="1"/>
</dbReference>
<comment type="similarity">
    <text evidence="4">Belongs to the major facilitator superfamily. YhhS family.</text>
</comment>
<keyword evidence="4" id="KW-0997">Cell inner membrane</keyword>
<feature type="transmembrane region" description="Helical" evidence="4">
    <location>
        <begin position="337"/>
        <end position="358"/>
    </location>
</feature>
<dbReference type="Proteomes" id="UP000635983">
    <property type="component" value="Unassembled WGS sequence"/>
</dbReference>
<feature type="transmembrane region" description="Helical" evidence="4">
    <location>
        <begin position="80"/>
        <end position="101"/>
    </location>
</feature>
<dbReference type="AlphaFoldDB" id="A0A917UU34"/>
<dbReference type="InterPro" id="IPR036259">
    <property type="entry name" value="MFS_trans_sf"/>
</dbReference>
<dbReference type="CDD" id="cd17489">
    <property type="entry name" value="MFS_YfcJ_like"/>
    <property type="match status" value="1"/>
</dbReference>
<keyword evidence="2 4" id="KW-1133">Transmembrane helix</keyword>
<dbReference type="PANTHER" id="PTHR23531">
    <property type="entry name" value="QUINOLENE RESISTANCE PROTEIN NORA"/>
    <property type="match status" value="1"/>
</dbReference>
<evidence type="ECO:0000256" key="3">
    <source>
        <dbReference type="ARBA" id="ARBA00023136"/>
    </source>
</evidence>
<dbReference type="PROSITE" id="PS50850">
    <property type="entry name" value="MFS"/>
    <property type="match status" value="1"/>
</dbReference>
<dbReference type="HAMAP" id="MF_01118">
    <property type="entry name" value="MFS_YhhS"/>
    <property type="match status" value="1"/>
</dbReference>
<keyword evidence="4" id="KW-1003">Cell membrane</keyword>
<evidence type="ECO:0000256" key="1">
    <source>
        <dbReference type="ARBA" id="ARBA00022692"/>
    </source>
</evidence>
<dbReference type="InterPro" id="IPR023008">
    <property type="entry name" value="MFS_YhhS-like"/>
</dbReference>
<name>A0A917UU34_9PSED</name>